<evidence type="ECO:0000313" key="2">
    <source>
        <dbReference type="Proteomes" id="UP001519460"/>
    </source>
</evidence>
<gene>
    <name evidence="1" type="ORF">BaRGS_00013008</name>
</gene>
<protein>
    <submittedName>
        <fullName evidence="1">Uncharacterized protein</fullName>
    </submittedName>
</protein>
<dbReference type="Proteomes" id="UP001519460">
    <property type="component" value="Unassembled WGS sequence"/>
</dbReference>
<accession>A0ABD0L8G3</accession>
<organism evidence="1 2">
    <name type="scientific">Batillaria attramentaria</name>
    <dbReference type="NCBI Taxonomy" id="370345"/>
    <lineage>
        <taxon>Eukaryota</taxon>
        <taxon>Metazoa</taxon>
        <taxon>Spiralia</taxon>
        <taxon>Lophotrochozoa</taxon>
        <taxon>Mollusca</taxon>
        <taxon>Gastropoda</taxon>
        <taxon>Caenogastropoda</taxon>
        <taxon>Sorbeoconcha</taxon>
        <taxon>Cerithioidea</taxon>
        <taxon>Batillariidae</taxon>
        <taxon>Batillaria</taxon>
    </lineage>
</organism>
<dbReference type="EMBL" id="JACVVK020000072">
    <property type="protein sequence ID" value="KAK7495788.1"/>
    <property type="molecule type" value="Genomic_DNA"/>
</dbReference>
<keyword evidence="2" id="KW-1185">Reference proteome</keyword>
<name>A0ABD0L8G3_9CAEN</name>
<comment type="caution">
    <text evidence="1">The sequence shown here is derived from an EMBL/GenBank/DDBJ whole genome shotgun (WGS) entry which is preliminary data.</text>
</comment>
<evidence type="ECO:0000313" key="1">
    <source>
        <dbReference type="EMBL" id="KAK7495788.1"/>
    </source>
</evidence>
<reference evidence="1 2" key="1">
    <citation type="journal article" date="2023" name="Sci. Data">
        <title>Genome assembly of the Korean intertidal mud-creeper Batillaria attramentaria.</title>
        <authorList>
            <person name="Patra A.K."/>
            <person name="Ho P.T."/>
            <person name="Jun S."/>
            <person name="Lee S.J."/>
            <person name="Kim Y."/>
            <person name="Won Y.J."/>
        </authorList>
    </citation>
    <scope>NUCLEOTIDE SEQUENCE [LARGE SCALE GENOMIC DNA]</scope>
    <source>
        <strain evidence="1">Wonlab-2016</strain>
    </source>
</reference>
<dbReference type="AlphaFoldDB" id="A0ABD0L8G3"/>
<proteinExistence type="predicted"/>
<sequence>MLMPGLVKAILRCRATPHPHPAHQSPAVMGRLTRLQFKTNKDAMNWAAKIPFFYYGAPSAEADHRFSVKSQIIVDAPLMMDQRSRVPWLSAEVWTNVSLSSCSPLTCTPEAMEEVLRRGRVRMGEGQKAGGRGLRMGQGAVLGRGSLKCV</sequence>